<keyword evidence="1" id="KW-1133">Transmembrane helix</keyword>
<proteinExistence type="predicted"/>
<dbReference type="Pfam" id="PF14827">
    <property type="entry name" value="dCache_3"/>
    <property type="match status" value="1"/>
</dbReference>
<dbReference type="SUPFAM" id="SSF103190">
    <property type="entry name" value="Sensory domain-like"/>
    <property type="match status" value="1"/>
</dbReference>
<dbReference type="InterPro" id="IPR029150">
    <property type="entry name" value="dCache_3"/>
</dbReference>
<evidence type="ECO:0000313" key="3">
    <source>
        <dbReference type="EMBL" id="QCK88037.1"/>
    </source>
</evidence>
<dbReference type="OrthoDB" id="1776073at2"/>
<name>A0A4D7QSN8_9HYPH</name>
<organism evidence="3 4">
    <name type="scientific">Phreatobacter aquaticus</name>
    <dbReference type="NCBI Taxonomy" id="2570229"/>
    <lineage>
        <taxon>Bacteria</taxon>
        <taxon>Pseudomonadati</taxon>
        <taxon>Pseudomonadota</taxon>
        <taxon>Alphaproteobacteria</taxon>
        <taxon>Hyphomicrobiales</taxon>
        <taxon>Phreatobacteraceae</taxon>
        <taxon>Phreatobacter</taxon>
    </lineage>
</organism>
<sequence>MHSRAFAFTVALSTAIIAILLTFTFSHVAATLKVDEQEALRSLVAQVSEEINTSAKTLAAQAELAAHMPPLGRAVAAGTPEALTALMGESYAVLAKKYGVAVGQVNGVNGNVLFRFHEPAVRGDDFTRSRRIIVAAHASLQPQSGIEIGSSGVRVRGAAPVSHEGTLVGSIEFGQELGPLLETLKARTNADFAVVIDRRLLNVRPGTPEANVFGNLRGDSGTNWPLVAKLSELGKIALVKEPVFSFATLNGMTYGSVSSPLLDYSGSEIGVVVAAKSFNANGRSLRQLAISLIAGGIIAEIGIVAIILLVFRGMVLRPVAIVAKAAEAAAEGAAAVDLPKAGTVAEVNALIASVKRLREKVTS</sequence>
<feature type="domain" description="Double Cache" evidence="2">
    <location>
        <begin position="36"/>
        <end position="274"/>
    </location>
</feature>
<protein>
    <recommendedName>
        <fullName evidence="2">Double Cache domain-containing protein</fullName>
    </recommendedName>
</protein>
<accession>A0A4D7QSN8</accession>
<evidence type="ECO:0000256" key="1">
    <source>
        <dbReference type="SAM" id="Phobius"/>
    </source>
</evidence>
<dbReference type="Gene3D" id="3.30.450.20">
    <property type="entry name" value="PAS domain"/>
    <property type="match status" value="1"/>
</dbReference>
<keyword evidence="1" id="KW-0472">Membrane</keyword>
<dbReference type="KEGG" id="paqt:E8L99_20900"/>
<keyword evidence="1" id="KW-0812">Transmembrane</keyword>
<dbReference type="Proteomes" id="UP000298588">
    <property type="component" value="Chromosome"/>
</dbReference>
<keyword evidence="4" id="KW-1185">Reference proteome</keyword>
<dbReference type="RefSeq" id="WP_137101365.1">
    <property type="nucleotide sequence ID" value="NZ_CP039865.1"/>
</dbReference>
<evidence type="ECO:0000259" key="2">
    <source>
        <dbReference type="Pfam" id="PF14827"/>
    </source>
</evidence>
<evidence type="ECO:0000313" key="4">
    <source>
        <dbReference type="Proteomes" id="UP000298588"/>
    </source>
</evidence>
<dbReference type="EMBL" id="CP039865">
    <property type="protein sequence ID" value="QCK88037.1"/>
    <property type="molecule type" value="Genomic_DNA"/>
</dbReference>
<dbReference type="InterPro" id="IPR029151">
    <property type="entry name" value="Sensor-like_sf"/>
</dbReference>
<gene>
    <name evidence="3" type="ORF">E8L99_20900</name>
</gene>
<feature type="transmembrane region" description="Helical" evidence="1">
    <location>
        <begin position="288"/>
        <end position="311"/>
    </location>
</feature>
<dbReference type="AlphaFoldDB" id="A0A4D7QSN8"/>
<reference evidence="3 4" key="1">
    <citation type="submission" date="2019-04" db="EMBL/GenBank/DDBJ databases">
        <title>Phreatobacter aquaticus sp. nov.</title>
        <authorList>
            <person name="Choi A."/>
            <person name="Baek K."/>
        </authorList>
    </citation>
    <scope>NUCLEOTIDE SEQUENCE [LARGE SCALE GENOMIC DNA]</scope>
    <source>
        <strain evidence="3 4">NMCR1094</strain>
    </source>
</reference>